<evidence type="ECO:0000313" key="2">
    <source>
        <dbReference type="Proteomes" id="UP001230649"/>
    </source>
</evidence>
<accession>A0ACC2V3M2</accession>
<evidence type="ECO:0000313" key="1">
    <source>
        <dbReference type="EMBL" id="KAJ9093784.1"/>
    </source>
</evidence>
<proteinExistence type="predicted"/>
<comment type="caution">
    <text evidence="1">The sequence shown here is derived from an EMBL/GenBank/DDBJ whole genome shotgun (WGS) entry which is preliminary data.</text>
</comment>
<protein>
    <submittedName>
        <fullName evidence="1">Uncharacterized protein</fullName>
    </submittedName>
</protein>
<dbReference type="Proteomes" id="UP001230649">
    <property type="component" value="Unassembled WGS sequence"/>
</dbReference>
<sequence>MSKFLARFGGSAKNKEKQSPNGHNRSASAAALTSSNGAPVSPSSPGLARRASKQLLNFSLSSPGNGGERPSARREMSTSSTPSAAPKIELDFGGDYVNIGSSNGEGLQSTGVGLQSPITGVFETAQTSAADSANENGQPSKVISKGEVELLRKTRYTWTQVEKAWAIAGKELKVIGLKTPELFRDLEGQSSDFASSTQMAEETNRLLAIFTISTSPSPPALLPSFPSLSDYYPPVSFIPQTEEWYENDFKTNVGWVKDPRVLVRFLKSVTRQVAHDQRKPSSGDSILPEWYNRFKILERNSSYPSDAFSRILSPLIPTEQCGALSTIFDIGAVITANAASNGCLARKVLCGSLGWWIMGSRMSDFGSQGRVMQDGSGKEGWTRVYCAWEEARDAMYHLFKSWIRDQERTGTLPLLVLEHVQNYRTQLESPPLEDLFDVVAVLECALSYQSPANASPSTYLPTTEDLVEGMLLALESISEKTNSEVPTSAQWQRSNTSTERDLETTQNDIPLLEVIRAIREALYPHVRTAQDRPGSNTLPQTPTAKDGDSIYRPFRTPSSSSFMLKTGTPNGQSSPSVNATPPRTPFNIVSAVTTPGVAAQNIEARTRDSANWTDFAETGFGETTPAPKPFVLGDAFKELKIREEKGDHSTAQSRGVPEIGLGRPRGGLRPNKAYTGIYILEKYGTTRISQAFIEFEHEAGLAGVTQLWSPFEILHLDVETVHRLNLHSRYLLVTVKLVIPEPPKQEAPATPIEIEQSPVSLPLQTPPVLSDTPRTPQVSAIPDSEKRNRRRSFFRSFSGSSSKNRKISSPSISSPLESPLPAVMEKREPILTVQIAQEYERPNTPTIIEAPQPSKLSLMAAPKPASTHSRSSSNVSRKPVPALKETDLQGLSLSEASVPIGVEASGSANAETQSSATPTGASEQLAGGSLHTTSDVDLDESEEVFATDSPPTSLSVTDTSDVAKSPYRGRRSGAPSPASVGHVSGDLTETSVLAERLDGFALEENEDAAAPPATSIKAPPAVSEEKPDDTVSETTVTHDGLPISTSNDGAPEPKSRIETQPGESAKAPVSLRAIL</sequence>
<gene>
    <name evidence="1" type="ORF">QFC20_007050</name>
</gene>
<reference evidence="1" key="1">
    <citation type="submission" date="2023-04" db="EMBL/GenBank/DDBJ databases">
        <title>Draft Genome sequencing of Naganishia species isolated from polar environments using Oxford Nanopore Technology.</title>
        <authorList>
            <person name="Leo P."/>
            <person name="Venkateswaran K."/>
        </authorList>
    </citation>
    <scope>NUCLEOTIDE SEQUENCE</scope>
    <source>
        <strain evidence="1">MNA-CCFEE 5262</strain>
    </source>
</reference>
<keyword evidence="2" id="KW-1185">Reference proteome</keyword>
<name>A0ACC2V3M2_9TREE</name>
<dbReference type="EMBL" id="JASBWS010000148">
    <property type="protein sequence ID" value="KAJ9093784.1"/>
    <property type="molecule type" value="Genomic_DNA"/>
</dbReference>
<organism evidence="1 2">
    <name type="scientific">Naganishia adeliensis</name>
    <dbReference type="NCBI Taxonomy" id="92952"/>
    <lineage>
        <taxon>Eukaryota</taxon>
        <taxon>Fungi</taxon>
        <taxon>Dikarya</taxon>
        <taxon>Basidiomycota</taxon>
        <taxon>Agaricomycotina</taxon>
        <taxon>Tremellomycetes</taxon>
        <taxon>Filobasidiales</taxon>
        <taxon>Filobasidiaceae</taxon>
        <taxon>Naganishia</taxon>
    </lineage>
</organism>